<accession>C0DYJ2</accession>
<dbReference type="HOGENOM" id="CLU_3183148_0_0_4"/>
<evidence type="ECO:0000313" key="1">
    <source>
        <dbReference type="EMBL" id="EEG22911.1"/>
    </source>
</evidence>
<dbReference type="AlphaFoldDB" id="C0DYJ2"/>
<comment type="caution">
    <text evidence="1">The sequence shown here is derived from an EMBL/GenBank/DDBJ whole genome shotgun (WGS) entry which is preliminary data.</text>
</comment>
<evidence type="ECO:0000313" key="2">
    <source>
        <dbReference type="Proteomes" id="UP000005837"/>
    </source>
</evidence>
<reference evidence="1 2" key="1">
    <citation type="submission" date="2009-01" db="EMBL/GenBank/DDBJ databases">
        <authorList>
            <person name="Fulton L."/>
            <person name="Clifton S."/>
            <person name="Chinwalla A.T."/>
            <person name="Mitreva M."/>
            <person name="Sodergren E."/>
            <person name="Weinstock G."/>
            <person name="Clifton S."/>
            <person name="Dooling D.J."/>
            <person name="Fulton B."/>
            <person name="Minx P."/>
            <person name="Pepin K.H."/>
            <person name="Johnson M."/>
            <person name="Bhonagiri V."/>
            <person name="Nash W.E."/>
            <person name="Mardis E.R."/>
            <person name="Wilson R.K."/>
        </authorList>
    </citation>
    <scope>NUCLEOTIDE SEQUENCE [LARGE SCALE GENOMIC DNA]</scope>
    <source>
        <strain evidence="1 2">ATCC 23834</strain>
    </source>
</reference>
<proteinExistence type="predicted"/>
<name>C0DYJ2_EIKCO</name>
<organism evidence="1 2">
    <name type="scientific">Eikenella corrodens ATCC 23834</name>
    <dbReference type="NCBI Taxonomy" id="546274"/>
    <lineage>
        <taxon>Bacteria</taxon>
        <taxon>Pseudomonadati</taxon>
        <taxon>Pseudomonadota</taxon>
        <taxon>Betaproteobacteria</taxon>
        <taxon>Neisseriales</taxon>
        <taxon>Neisseriaceae</taxon>
        <taxon>Eikenella</taxon>
    </lineage>
</organism>
<dbReference type="EMBL" id="ACEA01000053">
    <property type="protein sequence ID" value="EEG22911.1"/>
    <property type="molecule type" value="Genomic_DNA"/>
</dbReference>
<gene>
    <name evidence="1" type="ORF">EIKCOROL_02456</name>
</gene>
<sequence>MSHRQHKSTARRTQAVAKVQLVCHATKRLPENATSTKLKMRVCIDR</sequence>
<dbReference type="Proteomes" id="UP000005837">
    <property type="component" value="Unassembled WGS sequence"/>
</dbReference>
<protein>
    <submittedName>
        <fullName evidence="1">Uncharacterized protein</fullName>
    </submittedName>
</protein>